<dbReference type="RefSeq" id="WP_091115248.1">
    <property type="nucleotide sequence ID" value="NZ_FMHY01000002.1"/>
</dbReference>
<dbReference type="OrthoDB" id="9801609at2"/>
<dbReference type="GO" id="GO:0016757">
    <property type="term" value="F:glycosyltransferase activity"/>
    <property type="evidence" value="ECO:0007669"/>
    <property type="project" value="UniProtKB-KW"/>
</dbReference>
<feature type="domain" description="Glycosyltransferase subfamily 4-like N-terminal" evidence="4">
    <location>
        <begin position="21"/>
        <end position="179"/>
    </location>
</feature>
<accession>A0A1C6TWA2</accession>
<evidence type="ECO:0000256" key="2">
    <source>
        <dbReference type="ARBA" id="ARBA00022679"/>
    </source>
</evidence>
<proteinExistence type="predicted"/>
<dbReference type="InterPro" id="IPR028098">
    <property type="entry name" value="Glyco_trans_4-like_N"/>
</dbReference>
<dbReference type="PANTHER" id="PTHR46401">
    <property type="entry name" value="GLYCOSYLTRANSFERASE WBBK-RELATED"/>
    <property type="match status" value="1"/>
</dbReference>
<dbReference type="Proteomes" id="UP000199696">
    <property type="component" value="Unassembled WGS sequence"/>
</dbReference>
<evidence type="ECO:0000259" key="3">
    <source>
        <dbReference type="Pfam" id="PF00534"/>
    </source>
</evidence>
<evidence type="ECO:0000313" key="5">
    <source>
        <dbReference type="EMBL" id="SCL45881.1"/>
    </source>
</evidence>
<dbReference type="Gene3D" id="3.40.50.2000">
    <property type="entry name" value="Glycogen Phosphorylase B"/>
    <property type="match status" value="2"/>
</dbReference>
<dbReference type="PANTHER" id="PTHR46401:SF2">
    <property type="entry name" value="GLYCOSYLTRANSFERASE WBBK-RELATED"/>
    <property type="match status" value="1"/>
</dbReference>
<dbReference type="AlphaFoldDB" id="A0A1C6TWA2"/>
<keyword evidence="6" id="KW-1185">Reference proteome</keyword>
<feature type="domain" description="Glycosyl transferase family 1" evidence="3">
    <location>
        <begin position="197"/>
        <end position="306"/>
    </location>
</feature>
<dbReference type="EMBL" id="FMHY01000002">
    <property type="protein sequence ID" value="SCL45881.1"/>
    <property type="molecule type" value="Genomic_DNA"/>
</dbReference>
<gene>
    <name evidence="5" type="ORF">GA0070604_1134</name>
</gene>
<keyword evidence="1" id="KW-0328">Glycosyltransferase</keyword>
<dbReference type="STRING" id="227316.GA0070604_1134"/>
<protein>
    <submittedName>
        <fullName evidence="5">Glycosyltransferase involved in cell wall bisynthesis</fullName>
    </submittedName>
</protein>
<evidence type="ECO:0000256" key="1">
    <source>
        <dbReference type="ARBA" id="ARBA00022676"/>
    </source>
</evidence>
<organism evidence="5 6">
    <name type="scientific">Micromonospora eburnea</name>
    <dbReference type="NCBI Taxonomy" id="227316"/>
    <lineage>
        <taxon>Bacteria</taxon>
        <taxon>Bacillati</taxon>
        <taxon>Actinomycetota</taxon>
        <taxon>Actinomycetes</taxon>
        <taxon>Micromonosporales</taxon>
        <taxon>Micromonosporaceae</taxon>
        <taxon>Micromonospora</taxon>
    </lineage>
</organism>
<evidence type="ECO:0000259" key="4">
    <source>
        <dbReference type="Pfam" id="PF13439"/>
    </source>
</evidence>
<dbReference type="Pfam" id="PF13439">
    <property type="entry name" value="Glyco_transf_4"/>
    <property type="match status" value="1"/>
</dbReference>
<dbReference type="InterPro" id="IPR001296">
    <property type="entry name" value="Glyco_trans_1"/>
</dbReference>
<keyword evidence="2 5" id="KW-0808">Transferase</keyword>
<evidence type="ECO:0000313" key="6">
    <source>
        <dbReference type="Proteomes" id="UP000199696"/>
    </source>
</evidence>
<sequence>MSRASRPPASVVVDCSGVGAGGITRVLTELVRHWPAAWRLRIVAAPSSWDVPSEHAAALEIVSRQQGGRAGTIASAAAALWRATGRAPDGAGVVLSLSPSAAMLGSRLPVVTVLHDLAFKLWPHDLPSTVRQYRRASYAAAIRRSERLLCVSARTQHDLLGLYGVPPERARIWHPGSDLTVLPGGLPEPLARIRQRGERYLLVAGHAAHKGVELAVDALPELPEYALVVLTGGQPVDRFREVAERSTARDRILMLERLPDAGYAAALADAAVFLMPSHFEGYGLPAAEALRVGTPTVVSPDPALHEATGGRAVRMTSWSARSLVAAVRAAEQAPRPAVGQGGRSWQEATADLVALLDGASSDDRRPVPAGAGG</sequence>
<dbReference type="Pfam" id="PF00534">
    <property type="entry name" value="Glycos_transf_1"/>
    <property type="match status" value="1"/>
</dbReference>
<dbReference type="SUPFAM" id="SSF53756">
    <property type="entry name" value="UDP-Glycosyltransferase/glycogen phosphorylase"/>
    <property type="match status" value="1"/>
</dbReference>
<name>A0A1C6TWA2_9ACTN</name>
<reference evidence="6" key="1">
    <citation type="submission" date="2016-06" db="EMBL/GenBank/DDBJ databases">
        <authorList>
            <person name="Varghese N."/>
            <person name="Submissions Spin"/>
        </authorList>
    </citation>
    <scope>NUCLEOTIDE SEQUENCE [LARGE SCALE GENOMIC DNA]</scope>
    <source>
        <strain evidence="6">DSM 44814</strain>
    </source>
</reference>